<evidence type="ECO:0000256" key="1">
    <source>
        <dbReference type="SAM" id="MobiDB-lite"/>
    </source>
</evidence>
<comment type="caution">
    <text evidence="2">The sequence shown here is derived from an EMBL/GenBank/DDBJ whole genome shotgun (WGS) entry which is preliminary data.</text>
</comment>
<organism evidence="2 3">
    <name type="scientific">Glomus cerebriforme</name>
    <dbReference type="NCBI Taxonomy" id="658196"/>
    <lineage>
        <taxon>Eukaryota</taxon>
        <taxon>Fungi</taxon>
        <taxon>Fungi incertae sedis</taxon>
        <taxon>Mucoromycota</taxon>
        <taxon>Glomeromycotina</taxon>
        <taxon>Glomeromycetes</taxon>
        <taxon>Glomerales</taxon>
        <taxon>Glomeraceae</taxon>
        <taxon>Glomus</taxon>
    </lineage>
</organism>
<name>A0A397TPI6_9GLOM</name>
<accession>A0A397TPI6</accession>
<protein>
    <submittedName>
        <fullName evidence="2">Uncharacterized protein</fullName>
    </submittedName>
</protein>
<dbReference type="STRING" id="658196.A0A397TPI6"/>
<dbReference type="Proteomes" id="UP000265703">
    <property type="component" value="Unassembled WGS sequence"/>
</dbReference>
<keyword evidence="3" id="KW-1185">Reference proteome</keyword>
<evidence type="ECO:0000313" key="3">
    <source>
        <dbReference type="Proteomes" id="UP000265703"/>
    </source>
</evidence>
<dbReference type="AlphaFoldDB" id="A0A397TPI6"/>
<gene>
    <name evidence="2" type="ORF">C1645_814795</name>
</gene>
<reference evidence="2 3" key="1">
    <citation type="submission" date="2018-06" db="EMBL/GenBank/DDBJ databases">
        <title>Comparative genomics reveals the genomic features of Rhizophagus irregularis, R. cerebriforme, R. diaphanum and Gigaspora rosea, and their symbiotic lifestyle signature.</title>
        <authorList>
            <person name="Morin E."/>
            <person name="San Clemente H."/>
            <person name="Chen E.C.H."/>
            <person name="De La Providencia I."/>
            <person name="Hainaut M."/>
            <person name="Kuo A."/>
            <person name="Kohler A."/>
            <person name="Murat C."/>
            <person name="Tang N."/>
            <person name="Roy S."/>
            <person name="Loubradou J."/>
            <person name="Henrissat B."/>
            <person name="Grigoriev I.V."/>
            <person name="Corradi N."/>
            <person name="Roux C."/>
            <person name="Martin F.M."/>
        </authorList>
    </citation>
    <scope>NUCLEOTIDE SEQUENCE [LARGE SCALE GENOMIC DNA]</scope>
    <source>
        <strain evidence="2 3">DAOM 227022</strain>
    </source>
</reference>
<sequence>MSVLKTSDEYLSDSSSYSNSESDLELDDYNNYESNYKSDNEEALCTSISITETPLVQLSNIEQNAKIIHECINGQKSLRAVIDINAIQEDMEADEVKPKDILKGLVIAISSDSSKCSYHILYALVLLINHHELKAFTELIYTITGKKFGKTIDLGLPDQNFNFCLISLAKKDHVKCILQFSLDND</sequence>
<evidence type="ECO:0000313" key="2">
    <source>
        <dbReference type="EMBL" id="RIA96951.1"/>
    </source>
</evidence>
<feature type="compositionally biased region" description="Low complexity" evidence="1">
    <location>
        <begin position="12"/>
        <end position="21"/>
    </location>
</feature>
<dbReference type="EMBL" id="QKYT01000037">
    <property type="protein sequence ID" value="RIA96951.1"/>
    <property type="molecule type" value="Genomic_DNA"/>
</dbReference>
<feature type="region of interest" description="Disordered" evidence="1">
    <location>
        <begin position="1"/>
        <end position="25"/>
    </location>
</feature>
<proteinExistence type="predicted"/>